<gene>
    <name evidence="6" type="ORF">MTY59_35750</name>
</gene>
<dbReference type="PRINTS" id="PR00455">
    <property type="entry name" value="HTHTETR"/>
</dbReference>
<evidence type="ECO:0000256" key="3">
    <source>
        <dbReference type="ARBA" id="ARBA00023163"/>
    </source>
</evidence>
<dbReference type="SUPFAM" id="SSF48498">
    <property type="entry name" value="Tetracyclin repressor-like, C-terminal domain"/>
    <property type="match status" value="1"/>
</dbReference>
<dbReference type="EMBL" id="AP024828">
    <property type="protein sequence ID" value="BCZ23720.1"/>
    <property type="molecule type" value="Genomic_DNA"/>
</dbReference>
<evidence type="ECO:0000313" key="6">
    <source>
        <dbReference type="EMBL" id="BCZ23720.1"/>
    </source>
</evidence>
<dbReference type="PANTHER" id="PTHR30055:SF234">
    <property type="entry name" value="HTH-TYPE TRANSCRIPTIONAL REGULATOR BETI"/>
    <property type="match status" value="1"/>
</dbReference>
<keyword evidence="7" id="KW-1185">Reference proteome</keyword>
<dbReference type="InterPro" id="IPR023772">
    <property type="entry name" value="DNA-bd_HTH_TetR-type_CS"/>
</dbReference>
<keyword evidence="3" id="KW-0804">Transcription</keyword>
<dbReference type="SUPFAM" id="SSF46689">
    <property type="entry name" value="Homeodomain-like"/>
    <property type="match status" value="1"/>
</dbReference>
<dbReference type="InterPro" id="IPR036271">
    <property type="entry name" value="Tet_transcr_reg_TetR-rel_C_sf"/>
</dbReference>
<feature type="DNA-binding region" description="H-T-H motif" evidence="4">
    <location>
        <begin position="37"/>
        <end position="56"/>
    </location>
</feature>
<evidence type="ECO:0000259" key="5">
    <source>
        <dbReference type="PROSITE" id="PS50977"/>
    </source>
</evidence>
<accession>A0ABM7SZM4</accession>
<name>A0ABM7SZM4_9MYCO</name>
<evidence type="ECO:0000256" key="1">
    <source>
        <dbReference type="ARBA" id="ARBA00023015"/>
    </source>
</evidence>
<dbReference type="Gene3D" id="1.10.357.10">
    <property type="entry name" value="Tetracycline Repressor, domain 2"/>
    <property type="match status" value="1"/>
</dbReference>
<evidence type="ECO:0000256" key="4">
    <source>
        <dbReference type="PROSITE-ProRule" id="PRU00335"/>
    </source>
</evidence>
<dbReference type="RefSeq" id="WP_221042320.1">
    <property type="nucleotide sequence ID" value="NZ_AP024828.1"/>
</dbReference>
<dbReference type="Pfam" id="PF21351">
    <property type="entry name" value="TetR_C_41"/>
    <property type="match status" value="1"/>
</dbReference>
<keyword evidence="1" id="KW-0805">Transcription regulation</keyword>
<dbReference type="PANTHER" id="PTHR30055">
    <property type="entry name" value="HTH-TYPE TRANSCRIPTIONAL REGULATOR RUTR"/>
    <property type="match status" value="1"/>
</dbReference>
<dbReference type="PROSITE" id="PS50977">
    <property type="entry name" value="HTH_TETR_2"/>
    <property type="match status" value="1"/>
</dbReference>
<keyword evidence="2 4" id="KW-0238">DNA-binding</keyword>
<protein>
    <submittedName>
        <fullName evidence="6">TetR family transcriptional regulator</fullName>
    </submittedName>
</protein>
<reference evidence="6 7" key="2">
    <citation type="submission" date="2021-07" db="EMBL/GenBank/DDBJ databases">
        <authorList>
            <person name="Matsumoto Y."/>
            <person name="Motooka D."/>
            <person name="Nakamura S."/>
        </authorList>
    </citation>
    <scope>NUCLEOTIDE SEQUENCE [LARGE SCALE GENOMIC DNA]</scope>
    <source>
        <strain evidence="6 7">TY59</strain>
    </source>
</reference>
<dbReference type="InterPro" id="IPR050109">
    <property type="entry name" value="HTH-type_TetR-like_transc_reg"/>
</dbReference>
<dbReference type="PROSITE" id="PS01081">
    <property type="entry name" value="HTH_TETR_1"/>
    <property type="match status" value="1"/>
</dbReference>
<organism evidence="6 7">
    <name type="scientific">Mycobacterium senriense</name>
    <dbReference type="NCBI Taxonomy" id="2775496"/>
    <lineage>
        <taxon>Bacteria</taxon>
        <taxon>Bacillati</taxon>
        <taxon>Actinomycetota</taxon>
        <taxon>Actinomycetes</taxon>
        <taxon>Mycobacteriales</taxon>
        <taxon>Mycobacteriaceae</taxon>
        <taxon>Mycobacterium</taxon>
        <taxon>Mycobacterium avium complex (MAC)</taxon>
    </lineage>
</organism>
<dbReference type="InterPro" id="IPR009057">
    <property type="entry name" value="Homeodomain-like_sf"/>
</dbReference>
<proteinExistence type="predicted"/>
<dbReference type="Proteomes" id="UP000826012">
    <property type="component" value="Chromosome"/>
</dbReference>
<dbReference type="Pfam" id="PF00440">
    <property type="entry name" value="TetR_N"/>
    <property type="match status" value="1"/>
</dbReference>
<feature type="domain" description="HTH tetR-type" evidence="5">
    <location>
        <begin position="14"/>
        <end position="74"/>
    </location>
</feature>
<sequence>MAKGGRRTQAERAAETRDALMGAARPLFASVGFADASLETIVRDAGVTRGALYHHFADKTELFAAVFEQVEGEMAARMGEAVAAAGHSDPVEIMRLCSGLWLDACAEPEVQRIVLLEALAVLGWERWSDIGHRYNIGFVTGLLTEAIESGSIPRQPVEATALTIMGALREATLYIARAKDHRQARADAGAVMDRLLEALRANTSG</sequence>
<evidence type="ECO:0000313" key="7">
    <source>
        <dbReference type="Proteomes" id="UP000826012"/>
    </source>
</evidence>
<evidence type="ECO:0000256" key="2">
    <source>
        <dbReference type="ARBA" id="ARBA00023125"/>
    </source>
</evidence>
<reference evidence="6 7" key="1">
    <citation type="submission" date="2021-07" db="EMBL/GenBank/DDBJ databases">
        <title>Complete genome sequence of nontuberculous Mycobacterium sp. TY59.</title>
        <authorList>
            <person name="Fukushima K."/>
        </authorList>
    </citation>
    <scope>NUCLEOTIDE SEQUENCE [LARGE SCALE GENOMIC DNA]</scope>
    <source>
        <strain evidence="6 7">TY59</strain>
    </source>
</reference>
<dbReference type="InterPro" id="IPR001647">
    <property type="entry name" value="HTH_TetR"/>
</dbReference>
<dbReference type="InterPro" id="IPR049484">
    <property type="entry name" value="Rv0078-like_C"/>
</dbReference>